<dbReference type="PROSITE" id="PS00194">
    <property type="entry name" value="THIOREDOXIN_1"/>
    <property type="match status" value="1"/>
</dbReference>
<dbReference type="Gene3D" id="3.40.30.10">
    <property type="entry name" value="Glutaredoxin"/>
    <property type="match status" value="1"/>
</dbReference>
<keyword evidence="1" id="KW-1015">Disulfide bond</keyword>
<dbReference type="InterPro" id="IPR017937">
    <property type="entry name" value="Thioredoxin_CS"/>
</dbReference>
<dbReference type="GO" id="GO:0015035">
    <property type="term" value="F:protein-disulfide reductase activity"/>
    <property type="evidence" value="ECO:0007669"/>
    <property type="project" value="InterPro"/>
</dbReference>
<dbReference type="NCBIfam" id="TIGR01068">
    <property type="entry name" value="thioredoxin"/>
    <property type="match status" value="1"/>
</dbReference>
<sequence length="115" mass="12436">MAGGKVVVVNNKAEWDSLLSEAQNAGQAVIVDFFATWCGPCRLISPYFQQLSTQFEGIVFVKLDVDQVEEVAQQLGISAMPTFIVLKDGQKVDELIGASQDKLKALVAKYGKATA</sequence>
<evidence type="ECO:0000256" key="1">
    <source>
        <dbReference type="ARBA" id="ARBA00023157"/>
    </source>
</evidence>
<dbReference type="EMBL" id="JASFZW010000005">
    <property type="protein sequence ID" value="KAK2078122.1"/>
    <property type="molecule type" value="Genomic_DNA"/>
</dbReference>
<dbReference type="InterPro" id="IPR005746">
    <property type="entry name" value="Thioredoxin"/>
</dbReference>
<evidence type="ECO:0000313" key="3">
    <source>
        <dbReference type="EMBL" id="KAK2078122.1"/>
    </source>
</evidence>
<dbReference type="SUPFAM" id="SSF52833">
    <property type="entry name" value="Thioredoxin-like"/>
    <property type="match status" value="1"/>
</dbReference>
<organism evidence="3 4">
    <name type="scientific">Prototheca wickerhamii</name>
    <dbReference type="NCBI Taxonomy" id="3111"/>
    <lineage>
        <taxon>Eukaryota</taxon>
        <taxon>Viridiplantae</taxon>
        <taxon>Chlorophyta</taxon>
        <taxon>core chlorophytes</taxon>
        <taxon>Trebouxiophyceae</taxon>
        <taxon>Chlorellales</taxon>
        <taxon>Chlorellaceae</taxon>
        <taxon>Prototheca</taxon>
    </lineage>
</organism>
<evidence type="ECO:0000259" key="2">
    <source>
        <dbReference type="PROSITE" id="PS51352"/>
    </source>
</evidence>
<comment type="caution">
    <text evidence="3">The sequence shown here is derived from an EMBL/GenBank/DDBJ whole genome shotgun (WGS) entry which is preliminary data.</text>
</comment>
<reference evidence="3" key="1">
    <citation type="submission" date="2021-01" db="EMBL/GenBank/DDBJ databases">
        <authorList>
            <person name="Eckstrom K.M.E."/>
        </authorList>
    </citation>
    <scope>NUCLEOTIDE SEQUENCE</scope>
    <source>
        <strain evidence="3">UVCC 0001</strain>
    </source>
</reference>
<gene>
    <name evidence="3" type="ORF">QBZ16_003990</name>
</gene>
<dbReference type="InterPro" id="IPR036249">
    <property type="entry name" value="Thioredoxin-like_sf"/>
</dbReference>
<protein>
    <recommendedName>
        <fullName evidence="2">Thioredoxin domain-containing protein</fullName>
    </recommendedName>
</protein>
<dbReference type="PRINTS" id="PR00421">
    <property type="entry name" value="THIOREDOXIN"/>
</dbReference>
<dbReference type="InterPro" id="IPR013766">
    <property type="entry name" value="Thioredoxin_domain"/>
</dbReference>
<dbReference type="Pfam" id="PF00085">
    <property type="entry name" value="Thioredoxin"/>
    <property type="match status" value="1"/>
</dbReference>
<keyword evidence="4" id="KW-1185">Reference proteome</keyword>
<dbReference type="FunFam" id="3.40.30.10:FF:000245">
    <property type="entry name" value="Thioredoxin"/>
    <property type="match status" value="1"/>
</dbReference>
<dbReference type="CDD" id="cd02947">
    <property type="entry name" value="TRX_family"/>
    <property type="match status" value="1"/>
</dbReference>
<name>A0AAD9MIB1_PROWI</name>
<accession>A0AAD9MIB1</accession>
<dbReference type="Proteomes" id="UP001255856">
    <property type="component" value="Unassembled WGS sequence"/>
</dbReference>
<dbReference type="PANTHER" id="PTHR46115">
    <property type="entry name" value="THIOREDOXIN-LIKE PROTEIN 1"/>
    <property type="match status" value="1"/>
</dbReference>
<dbReference type="AlphaFoldDB" id="A0AAD9MIB1"/>
<evidence type="ECO:0000313" key="4">
    <source>
        <dbReference type="Proteomes" id="UP001255856"/>
    </source>
</evidence>
<proteinExistence type="predicted"/>
<dbReference type="PROSITE" id="PS51352">
    <property type="entry name" value="THIOREDOXIN_2"/>
    <property type="match status" value="1"/>
</dbReference>
<feature type="domain" description="Thioredoxin" evidence="2">
    <location>
        <begin position="1"/>
        <end position="112"/>
    </location>
</feature>